<sequence length="43" mass="4550">MCLGPTRATRRRPSDEMRLGASTGYATPNDEMTSGDTTGCVVS</sequence>
<reference evidence="2 3" key="1">
    <citation type="submission" date="2018-08" db="EMBL/GenBank/DDBJ databases">
        <title>Genomic investigation of the strawberry pathogen Phytophthora fragariae indicates pathogenicity is determined by transcriptional variation in three key races.</title>
        <authorList>
            <person name="Adams T.M."/>
            <person name="Armitage A.D."/>
            <person name="Sobczyk M.K."/>
            <person name="Bates H.J."/>
            <person name="Dunwell J.M."/>
            <person name="Nellist C.F."/>
            <person name="Harrison R.J."/>
        </authorList>
    </citation>
    <scope>NUCLEOTIDE SEQUENCE [LARGE SCALE GENOMIC DNA]</scope>
    <source>
        <strain evidence="2 3">SCRP333</strain>
    </source>
</reference>
<name>A0A6A4FYM0_9STRA</name>
<evidence type="ECO:0000256" key="1">
    <source>
        <dbReference type="SAM" id="MobiDB-lite"/>
    </source>
</evidence>
<evidence type="ECO:0000313" key="3">
    <source>
        <dbReference type="Proteomes" id="UP000434957"/>
    </source>
</evidence>
<organism evidence="2 3">
    <name type="scientific">Phytophthora rubi</name>
    <dbReference type="NCBI Taxonomy" id="129364"/>
    <lineage>
        <taxon>Eukaryota</taxon>
        <taxon>Sar</taxon>
        <taxon>Stramenopiles</taxon>
        <taxon>Oomycota</taxon>
        <taxon>Peronosporomycetes</taxon>
        <taxon>Peronosporales</taxon>
        <taxon>Peronosporaceae</taxon>
        <taxon>Phytophthora</taxon>
    </lineage>
</organism>
<comment type="caution">
    <text evidence="2">The sequence shown here is derived from an EMBL/GenBank/DDBJ whole genome shotgun (WGS) entry which is preliminary data.</text>
</comment>
<proteinExistence type="predicted"/>
<accession>A0A6A4FYM0</accession>
<dbReference type="EMBL" id="QXFT01000338">
    <property type="protein sequence ID" value="KAE9346808.1"/>
    <property type="molecule type" value="Genomic_DNA"/>
</dbReference>
<protein>
    <submittedName>
        <fullName evidence="2">Uncharacterized protein</fullName>
    </submittedName>
</protein>
<gene>
    <name evidence="2" type="ORF">PR003_g7249</name>
</gene>
<dbReference type="AlphaFoldDB" id="A0A6A4FYM0"/>
<dbReference type="Proteomes" id="UP000434957">
    <property type="component" value="Unassembled WGS sequence"/>
</dbReference>
<feature type="region of interest" description="Disordered" evidence="1">
    <location>
        <begin position="1"/>
        <end position="43"/>
    </location>
</feature>
<keyword evidence="3" id="KW-1185">Reference proteome</keyword>
<evidence type="ECO:0000313" key="2">
    <source>
        <dbReference type="EMBL" id="KAE9346808.1"/>
    </source>
</evidence>
<feature type="compositionally biased region" description="Polar residues" evidence="1">
    <location>
        <begin position="24"/>
        <end position="37"/>
    </location>
</feature>